<keyword evidence="4 10" id="KW-0812">Transmembrane</keyword>
<evidence type="ECO:0000256" key="10">
    <source>
        <dbReference type="SAM" id="Phobius"/>
    </source>
</evidence>
<dbReference type="InterPro" id="IPR003439">
    <property type="entry name" value="ABC_transporter-like_ATP-bd"/>
</dbReference>
<dbReference type="PANTHER" id="PTHR19229:SF154">
    <property type="entry name" value="ABC TRANSPORTER A FAMILY MEMBER 3-RELATED"/>
    <property type="match status" value="1"/>
</dbReference>
<dbReference type="GO" id="GO:0016887">
    <property type="term" value="F:ATP hydrolysis activity"/>
    <property type="evidence" value="ECO:0007669"/>
    <property type="project" value="InterPro"/>
</dbReference>
<dbReference type="OrthoDB" id="8061355at2759"/>
<feature type="transmembrane region" description="Helical" evidence="10">
    <location>
        <begin position="53"/>
        <end position="76"/>
    </location>
</feature>
<keyword evidence="8 10" id="KW-0472">Membrane</keyword>
<protein>
    <recommendedName>
        <fullName evidence="11">ABC transporter domain-containing protein</fullName>
    </recommendedName>
</protein>
<dbReference type="Proteomes" id="UP000886520">
    <property type="component" value="Chromosome 10"/>
</dbReference>
<evidence type="ECO:0000259" key="11">
    <source>
        <dbReference type="PROSITE" id="PS50893"/>
    </source>
</evidence>
<dbReference type="SMART" id="SM00382">
    <property type="entry name" value="AAA"/>
    <property type="match status" value="1"/>
</dbReference>
<dbReference type="InterPro" id="IPR017871">
    <property type="entry name" value="ABC_transporter-like_CS"/>
</dbReference>
<dbReference type="Pfam" id="PF00005">
    <property type="entry name" value="ABC_tran"/>
    <property type="match status" value="1"/>
</dbReference>
<feature type="transmembrane region" description="Helical" evidence="10">
    <location>
        <begin position="552"/>
        <end position="570"/>
    </location>
</feature>
<keyword evidence="7 10" id="KW-1133">Transmembrane helix</keyword>
<feature type="compositionally biased region" description="Basic and acidic residues" evidence="9">
    <location>
        <begin position="8"/>
        <end position="17"/>
    </location>
</feature>
<feature type="transmembrane region" description="Helical" evidence="10">
    <location>
        <begin position="404"/>
        <end position="432"/>
    </location>
</feature>
<evidence type="ECO:0000256" key="5">
    <source>
        <dbReference type="ARBA" id="ARBA00022741"/>
    </source>
</evidence>
<dbReference type="CDD" id="cd03263">
    <property type="entry name" value="ABC_subfamily_A"/>
    <property type="match status" value="1"/>
</dbReference>
<dbReference type="InterPro" id="IPR013525">
    <property type="entry name" value="ABC2_TM"/>
</dbReference>
<feature type="transmembrane region" description="Helical" evidence="10">
    <location>
        <begin position="444"/>
        <end position="466"/>
    </location>
</feature>
<evidence type="ECO:0000313" key="12">
    <source>
        <dbReference type="EMBL" id="KAI5074522.1"/>
    </source>
</evidence>
<dbReference type="PANTHER" id="PTHR19229">
    <property type="entry name" value="ATP-BINDING CASSETTE TRANSPORTER SUBFAMILY A ABCA"/>
    <property type="match status" value="1"/>
</dbReference>
<dbReference type="InterPro" id="IPR026082">
    <property type="entry name" value="ABCA"/>
</dbReference>
<dbReference type="InterPro" id="IPR027417">
    <property type="entry name" value="P-loop_NTPase"/>
</dbReference>
<keyword evidence="6" id="KW-0067">ATP-binding</keyword>
<dbReference type="AlphaFoldDB" id="A0A9D4UVD3"/>
<reference evidence="12" key="1">
    <citation type="submission" date="2021-01" db="EMBL/GenBank/DDBJ databases">
        <title>Adiantum capillus-veneris genome.</title>
        <authorList>
            <person name="Fang Y."/>
            <person name="Liao Q."/>
        </authorList>
    </citation>
    <scope>NUCLEOTIDE SEQUENCE</scope>
    <source>
        <strain evidence="12">H3</strain>
        <tissue evidence="12">Leaf</tissue>
    </source>
</reference>
<dbReference type="GO" id="GO:0005524">
    <property type="term" value="F:ATP binding"/>
    <property type="evidence" value="ECO:0007669"/>
    <property type="project" value="UniProtKB-KW"/>
</dbReference>
<evidence type="ECO:0000256" key="6">
    <source>
        <dbReference type="ARBA" id="ARBA00022840"/>
    </source>
</evidence>
<keyword evidence="3" id="KW-0934">Plastid</keyword>
<gene>
    <name evidence="12" type="ORF">GOP47_0010483</name>
</gene>
<dbReference type="PROSITE" id="PS00211">
    <property type="entry name" value="ABC_TRANSPORTER_1"/>
    <property type="match status" value="1"/>
</dbReference>
<dbReference type="Pfam" id="PF24526">
    <property type="entry name" value="ABCA12_C"/>
    <property type="match status" value="1"/>
</dbReference>
<evidence type="ECO:0000256" key="9">
    <source>
        <dbReference type="SAM" id="MobiDB-lite"/>
    </source>
</evidence>
<dbReference type="SUPFAM" id="SSF52540">
    <property type="entry name" value="P-loop containing nucleoside triphosphate hydrolases"/>
    <property type="match status" value="1"/>
</dbReference>
<dbReference type="Pfam" id="PF12698">
    <property type="entry name" value="ABC2_membrane_3"/>
    <property type="match status" value="1"/>
</dbReference>
<dbReference type="InterPro" id="IPR003593">
    <property type="entry name" value="AAA+_ATPase"/>
</dbReference>
<keyword evidence="5" id="KW-0547">Nucleotide-binding</keyword>
<evidence type="ECO:0000313" key="13">
    <source>
        <dbReference type="Proteomes" id="UP000886520"/>
    </source>
</evidence>
<dbReference type="GO" id="GO:0016020">
    <property type="term" value="C:membrane"/>
    <property type="evidence" value="ECO:0007669"/>
    <property type="project" value="UniProtKB-SubCell"/>
</dbReference>
<evidence type="ECO:0000256" key="1">
    <source>
        <dbReference type="ARBA" id="ARBA00004141"/>
    </source>
</evidence>
<dbReference type="EMBL" id="JABFUD020000010">
    <property type="protein sequence ID" value="KAI5074522.1"/>
    <property type="molecule type" value="Genomic_DNA"/>
</dbReference>
<feature type="domain" description="ABC transporter" evidence="11">
    <location>
        <begin position="640"/>
        <end position="877"/>
    </location>
</feature>
<comment type="subcellular location">
    <subcellularLocation>
        <location evidence="1">Membrane</location>
        <topology evidence="1">Multi-pass membrane protein</topology>
    </subcellularLocation>
</comment>
<name>A0A9D4UVD3_ADICA</name>
<sequence>MASPARRNGSEQEEPTHRPPLLQMQGTSFTTQANALLRKNLTFQKRNKKTNGCIITIPFFLCLLLFGLQTGINAIFSGSEYKCGCQCVRTSTSGCEEECGVEYSSASQAVFCPIDSPPKWPAFLQVPAPQYRAVAKEGTDLPSASCRDVGSCPVSFLYTAQNRSFAEGMVPFFFQMSNFNLSDPLLLSDLTPGSSSWTFSSNFIEPAILSPGDSYAILPNCSSFSNGIPFSFSLGSESVNTDIKCAEPSFLWRESYNLVNDDLYKGFRGGNPRNEINEISAAYDFGSTSAKKFDVTIAFNATYKNDTGESPPGLVRVSRSMNLAAQAFLRMLQGADAKLPLWFIAEMPKVETQLKLDFASLLGPLFFMWVIQLLLPVIMTYLVYEKQYRLRIMMKMHGLGDGPYWLISYGYFLVLSIVYMFCFILFGSLIGLKFFRLNSYSLQVVFYFIYLNLQIACGFLASTIFSNVRTATVIGYMYVFGFGLLGNFLFEYFVQDQSFSEGAIFAMELLPGFSLYRGLLEFSQYAFIGNYKGTSGIQWSNLNDPENGLKTVMSIMAVEWLLFLLIAFYLDQVVVSGSGLKKDPLFFLKGILGRNKGSKRTPSFKVANSQIKIDLQKQDIGHERESVERALSHSGPPHAIVCDEIRKVYPGRDGNPPKFAVKGLSLAIPRGECFGMLGPNGAGKTTSISMMTGLLAPTSGTIYIEGLDIQENVDKIYSCMGVCPQHDLLWETLTGREHLLFYGRLKNLKGAELSNAVDASLRSVNLFNGGVGDKRSGKYSGGMKRRLSVAISLIGDPKVVYMDEPSTGLDPASRSNLWDVVREAKRNRAIILTTHSMEEAEILCDRLGIFVDGELQCIGNSKELKSRYGGSYVFSIKTDQSEEGRVMDMVQRLSPNARRVYNLSGTQKFEVPKLDVRIADIFRAVEHAKREFSIQAWGFADTTLEDVFIKVARDVKDTEQ</sequence>
<comment type="caution">
    <text evidence="12">The sequence shown here is derived from an EMBL/GenBank/DDBJ whole genome shotgun (WGS) entry which is preliminary data.</text>
</comment>
<evidence type="ECO:0000256" key="8">
    <source>
        <dbReference type="ARBA" id="ARBA00023136"/>
    </source>
</evidence>
<organism evidence="12 13">
    <name type="scientific">Adiantum capillus-veneris</name>
    <name type="common">Maidenhair fern</name>
    <dbReference type="NCBI Taxonomy" id="13818"/>
    <lineage>
        <taxon>Eukaryota</taxon>
        <taxon>Viridiplantae</taxon>
        <taxon>Streptophyta</taxon>
        <taxon>Embryophyta</taxon>
        <taxon>Tracheophyta</taxon>
        <taxon>Polypodiopsida</taxon>
        <taxon>Polypodiidae</taxon>
        <taxon>Polypodiales</taxon>
        <taxon>Pteridineae</taxon>
        <taxon>Pteridaceae</taxon>
        <taxon>Vittarioideae</taxon>
        <taxon>Adiantum</taxon>
    </lineage>
</organism>
<dbReference type="FunFam" id="3.40.50.300:FF:000633">
    <property type="entry name" value="ABC transporter A family member 7"/>
    <property type="match status" value="1"/>
</dbReference>
<feature type="transmembrane region" description="Helical" evidence="10">
    <location>
        <begin position="473"/>
        <end position="494"/>
    </location>
</feature>
<evidence type="ECO:0000256" key="3">
    <source>
        <dbReference type="ARBA" id="ARBA00022528"/>
    </source>
</evidence>
<feature type="region of interest" description="Disordered" evidence="9">
    <location>
        <begin position="1"/>
        <end position="24"/>
    </location>
</feature>
<dbReference type="GO" id="GO:0005319">
    <property type="term" value="F:lipid transporter activity"/>
    <property type="evidence" value="ECO:0007669"/>
    <property type="project" value="TreeGrafter"/>
</dbReference>
<dbReference type="Gene3D" id="3.40.50.300">
    <property type="entry name" value="P-loop containing nucleotide triphosphate hydrolases"/>
    <property type="match status" value="1"/>
</dbReference>
<keyword evidence="13" id="KW-1185">Reference proteome</keyword>
<evidence type="ECO:0000256" key="2">
    <source>
        <dbReference type="ARBA" id="ARBA00008526"/>
    </source>
</evidence>
<accession>A0A9D4UVD3</accession>
<dbReference type="PROSITE" id="PS50893">
    <property type="entry name" value="ABC_TRANSPORTER_2"/>
    <property type="match status" value="1"/>
</dbReference>
<evidence type="ECO:0000256" key="4">
    <source>
        <dbReference type="ARBA" id="ARBA00022692"/>
    </source>
</evidence>
<comment type="similarity">
    <text evidence="2">Belongs to the ABC transporter superfamily. ABCA family. CPR flippase (TC 3.A.1.211) subfamily.</text>
</comment>
<proteinExistence type="inferred from homology"/>
<feature type="transmembrane region" description="Helical" evidence="10">
    <location>
        <begin position="361"/>
        <end position="384"/>
    </location>
</feature>
<dbReference type="GO" id="GO:0140359">
    <property type="term" value="F:ABC-type transporter activity"/>
    <property type="evidence" value="ECO:0007669"/>
    <property type="project" value="InterPro"/>
</dbReference>
<keyword evidence="3" id="KW-0150">Chloroplast</keyword>
<evidence type="ECO:0000256" key="7">
    <source>
        <dbReference type="ARBA" id="ARBA00022989"/>
    </source>
</evidence>